<evidence type="ECO:0000256" key="5">
    <source>
        <dbReference type="SAM" id="Phobius"/>
    </source>
</evidence>
<comment type="caution">
    <text evidence="6">The sequence shown here is derived from an EMBL/GenBank/DDBJ whole genome shotgun (WGS) entry which is preliminary data.</text>
</comment>
<dbReference type="EMBL" id="JBFAKC010000009">
    <property type="protein sequence ID" value="MEV0709944.1"/>
    <property type="molecule type" value="Genomic_DNA"/>
</dbReference>
<keyword evidence="4 5" id="KW-0472">Membrane</keyword>
<proteinExistence type="predicted"/>
<reference evidence="6 7" key="1">
    <citation type="submission" date="2024-06" db="EMBL/GenBank/DDBJ databases">
        <title>The Natural Products Discovery Center: Release of the First 8490 Sequenced Strains for Exploring Actinobacteria Biosynthetic Diversity.</title>
        <authorList>
            <person name="Kalkreuter E."/>
            <person name="Kautsar S.A."/>
            <person name="Yang D."/>
            <person name="Bader C.D."/>
            <person name="Teijaro C.N."/>
            <person name="Fluegel L."/>
            <person name="Davis C.M."/>
            <person name="Simpson J.R."/>
            <person name="Lauterbach L."/>
            <person name="Steele A.D."/>
            <person name="Gui C."/>
            <person name="Meng S."/>
            <person name="Li G."/>
            <person name="Viehrig K."/>
            <person name="Ye F."/>
            <person name="Su P."/>
            <person name="Kiefer A.F."/>
            <person name="Nichols A."/>
            <person name="Cepeda A.J."/>
            <person name="Yan W."/>
            <person name="Fan B."/>
            <person name="Jiang Y."/>
            <person name="Adhikari A."/>
            <person name="Zheng C.-J."/>
            <person name="Schuster L."/>
            <person name="Cowan T.M."/>
            <person name="Smanski M.J."/>
            <person name="Chevrette M.G."/>
            <person name="De Carvalho L.P.S."/>
            <person name="Shen B."/>
        </authorList>
    </citation>
    <scope>NUCLEOTIDE SEQUENCE [LARGE SCALE GENOMIC DNA]</scope>
    <source>
        <strain evidence="6 7">NPDC050403</strain>
    </source>
</reference>
<sequence length="116" mass="11765">MDIALTALSITTAVALTGSATATLARTPALVAIVAAVGFPEHRMWLLAVLKLAAAVGLLAGLAYRPLGIAAAVGLVAYFCAAVWMHLRARQYDLAGPILFLALSGATLALSVHAAA</sequence>
<evidence type="ECO:0000256" key="1">
    <source>
        <dbReference type="ARBA" id="ARBA00004141"/>
    </source>
</evidence>
<feature type="transmembrane region" description="Helical" evidence="5">
    <location>
        <begin position="94"/>
        <end position="115"/>
    </location>
</feature>
<evidence type="ECO:0000256" key="2">
    <source>
        <dbReference type="ARBA" id="ARBA00022692"/>
    </source>
</evidence>
<evidence type="ECO:0000313" key="6">
    <source>
        <dbReference type="EMBL" id="MEV0709944.1"/>
    </source>
</evidence>
<protein>
    <submittedName>
        <fullName evidence="6">DoxX family protein</fullName>
    </submittedName>
</protein>
<keyword evidence="7" id="KW-1185">Reference proteome</keyword>
<dbReference type="InterPro" id="IPR032808">
    <property type="entry name" value="DoxX"/>
</dbReference>
<gene>
    <name evidence="6" type="ORF">AB0I48_20480</name>
</gene>
<name>A0ABV3FX01_9NOCA</name>
<evidence type="ECO:0000313" key="7">
    <source>
        <dbReference type="Proteomes" id="UP001551695"/>
    </source>
</evidence>
<keyword evidence="3 5" id="KW-1133">Transmembrane helix</keyword>
<organism evidence="6 7">
    <name type="scientific">Nocardia aurea</name>
    <dbReference type="NCBI Taxonomy" id="2144174"/>
    <lineage>
        <taxon>Bacteria</taxon>
        <taxon>Bacillati</taxon>
        <taxon>Actinomycetota</taxon>
        <taxon>Actinomycetes</taxon>
        <taxon>Mycobacteriales</taxon>
        <taxon>Nocardiaceae</taxon>
        <taxon>Nocardia</taxon>
    </lineage>
</organism>
<feature type="transmembrane region" description="Helical" evidence="5">
    <location>
        <begin position="69"/>
        <end position="88"/>
    </location>
</feature>
<feature type="transmembrane region" description="Helical" evidence="5">
    <location>
        <begin position="44"/>
        <end position="62"/>
    </location>
</feature>
<dbReference type="Proteomes" id="UP001551695">
    <property type="component" value="Unassembled WGS sequence"/>
</dbReference>
<dbReference type="Pfam" id="PF13564">
    <property type="entry name" value="DoxX_2"/>
    <property type="match status" value="1"/>
</dbReference>
<comment type="subcellular location">
    <subcellularLocation>
        <location evidence="1">Membrane</location>
        <topology evidence="1">Multi-pass membrane protein</topology>
    </subcellularLocation>
</comment>
<evidence type="ECO:0000256" key="3">
    <source>
        <dbReference type="ARBA" id="ARBA00022989"/>
    </source>
</evidence>
<dbReference type="RefSeq" id="WP_357785694.1">
    <property type="nucleotide sequence ID" value="NZ_JBFAKC010000009.1"/>
</dbReference>
<evidence type="ECO:0000256" key="4">
    <source>
        <dbReference type="ARBA" id="ARBA00023136"/>
    </source>
</evidence>
<accession>A0ABV3FX01</accession>
<keyword evidence="2 5" id="KW-0812">Transmembrane</keyword>